<name>R9KW79_9ACTN</name>
<dbReference type="GO" id="GO:0016798">
    <property type="term" value="F:hydrolase activity, acting on glycosyl bonds"/>
    <property type="evidence" value="ECO:0007669"/>
    <property type="project" value="UniProtKB-KW"/>
</dbReference>
<gene>
    <name evidence="4" type="ORF">C811_02114</name>
</gene>
<dbReference type="HOGENOM" id="CLU_867425_0_0_11"/>
<dbReference type="Proteomes" id="UP000014204">
    <property type="component" value="Unassembled WGS sequence"/>
</dbReference>
<dbReference type="InterPro" id="IPR011889">
    <property type="entry name" value="Liste_lipo_26"/>
</dbReference>
<dbReference type="PATRIC" id="fig|1235794.3.peg.2082"/>
<proteinExistence type="predicted"/>
<dbReference type="AlphaFoldDB" id="R9KW79"/>
<keyword evidence="1" id="KW-0326">Glycosidase</keyword>
<keyword evidence="1" id="KW-0378">Hydrolase</keyword>
<dbReference type="SMART" id="SM00060">
    <property type="entry name" value="FN3"/>
    <property type="match status" value="1"/>
</dbReference>
<sequence length="321" mass="33804">SVTDMSFMFDRCQSLTSLDLGSFDTSSVTDMRSMFSRCSLLETIYATGKYTTALEESCGDNAFSGCLSLRGGNGTKYSDSHTDASYARIDAPGQPGYFSDKASSPAPQPPTSSTNPGGGTAQPPTAPSNSGGSAAAAPSAPAKAAPVSLAKAQVTVKSKAYTGKTLKPTSVTVKVGGKKLVSGRDYTVSCKGGKAVGSYKVTVKGKGAYTGTKTAAFKILPKATSVSKTKAAKRGFTVAWKKPSKANLKQTTGYKVQWSTDKKFKKAVKSKLVKKNKTTSLKVSKLKGGKKYYVRVCAYKKVGGKYYYSAWSKAKAVKTKK</sequence>
<dbReference type="PROSITE" id="PS50853">
    <property type="entry name" value="FN3"/>
    <property type="match status" value="1"/>
</dbReference>
<dbReference type="eggNOG" id="COG4886">
    <property type="taxonomic scope" value="Bacteria"/>
</dbReference>
<feature type="region of interest" description="Disordered" evidence="2">
    <location>
        <begin position="96"/>
        <end position="139"/>
    </location>
</feature>
<feature type="non-terminal residue" evidence="4">
    <location>
        <position position="1"/>
    </location>
</feature>
<dbReference type="InterPro" id="IPR036116">
    <property type="entry name" value="FN3_sf"/>
</dbReference>
<dbReference type="NCBIfam" id="TIGR02167">
    <property type="entry name" value="Liste_lipo_26"/>
    <property type="match status" value="1"/>
</dbReference>
<dbReference type="CDD" id="cd00063">
    <property type="entry name" value="FN3"/>
    <property type="match status" value="1"/>
</dbReference>
<dbReference type="Gene3D" id="2.60.40.10">
    <property type="entry name" value="Immunoglobulins"/>
    <property type="match status" value="1"/>
</dbReference>
<evidence type="ECO:0000313" key="5">
    <source>
        <dbReference type="Proteomes" id="UP000014204"/>
    </source>
</evidence>
<dbReference type="InterPro" id="IPR013783">
    <property type="entry name" value="Ig-like_fold"/>
</dbReference>
<dbReference type="SUPFAM" id="SSF49265">
    <property type="entry name" value="Fibronectin type III"/>
    <property type="match status" value="1"/>
</dbReference>
<dbReference type="EMBL" id="ASSY01000009">
    <property type="protein sequence ID" value="EOS50481.1"/>
    <property type="molecule type" value="Genomic_DNA"/>
</dbReference>
<dbReference type="Pfam" id="PF00041">
    <property type="entry name" value="fn3"/>
    <property type="match status" value="1"/>
</dbReference>
<evidence type="ECO:0000256" key="2">
    <source>
        <dbReference type="SAM" id="MobiDB-lite"/>
    </source>
</evidence>
<dbReference type="InterPro" id="IPR003961">
    <property type="entry name" value="FN3_dom"/>
</dbReference>
<dbReference type="GO" id="GO:0005975">
    <property type="term" value="P:carbohydrate metabolic process"/>
    <property type="evidence" value="ECO:0007669"/>
    <property type="project" value="UniProtKB-ARBA"/>
</dbReference>
<dbReference type="Gene3D" id="3.80.10.10">
    <property type="entry name" value="Ribonuclease Inhibitor"/>
    <property type="match status" value="1"/>
</dbReference>
<dbReference type="Pfam" id="PF03382">
    <property type="entry name" value="DUF285"/>
    <property type="match status" value="1"/>
</dbReference>
<feature type="domain" description="Fibronectin type-III" evidence="3">
    <location>
        <begin position="220"/>
        <end position="321"/>
    </location>
</feature>
<reference evidence="4 5" key="1">
    <citation type="submission" date="2013-04" db="EMBL/GenBank/DDBJ databases">
        <title>The Genome Sequence of Enterorhabdus caecimuris B7.</title>
        <authorList>
            <consortium name="The Broad Institute Genomics Platform"/>
            <consortium name="The Broad Institute Genome Sequencing Center for Infectious Disease"/>
            <person name="Earl A."/>
            <person name="Xavier R."/>
            <person name="Elson C."/>
            <person name="Duck W."/>
            <person name="Walker B."/>
            <person name="Young S."/>
            <person name="Zeng Q."/>
            <person name="Gargeya S."/>
            <person name="Fitzgerald M."/>
            <person name="Haas B."/>
            <person name="Abouelleil A."/>
            <person name="Allen A.W."/>
            <person name="Alvarado L."/>
            <person name="Arachchi H.M."/>
            <person name="Berlin A.M."/>
            <person name="Chapman S.B."/>
            <person name="Gainer-Dewar J."/>
            <person name="Goldberg J."/>
            <person name="Griggs A."/>
            <person name="Gujja S."/>
            <person name="Hansen M."/>
            <person name="Howarth C."/>
            <person name="Imamovic A."/>
            <person name="Ireland A."/>
            <person name="Larimer J."/>
            <person name="McCowan C."/>
            <person name="Murphy C."/>
            <person name="Pearson M."/>
            <person name="Poon T.W."/>
            <person name="Priest M."/>
            <person name="Roberts A."/>
            <person name="Saif S."/>
            <person name="Shea T."/>
            <person name="Sisk P."/>
            <person name="Sykes S."/>
            <person name="Wortman J."/>
            <person name="Nusbaum C."/>
            <person name="Birren B."/>
        </authorList>
    </citation>
    <scope>NUCLEOTIDE SEQUENCE [LARGE SCALE GENOMIC DNA]</scope>
    <source>
        <strain evidence="4 5">B7</strain>
    </source>
</reference>
<evidence type="ECO:0000313" key="4">
    <source>
        <dbReference type="EMBL" id="EOS50481.1"/>
    </source>
</evidence>
<keyword evidence="5" id="KW-1185">Reference proteome</keyword>
<accession>R9KW79</accession>
<comment type="caution">
    <text evidence="4">The sequence shown here is derived from an EMBL/GenBank/DDBJ whole genome shotgun (WGS) entry which is preliminary data.</text>
</comment>
<protein>
    <submittedName>
        <fullName evidence="4">Bacterial surface protein 26-residue</fullName>
    </submittedName>
</protein>
<evidence type="ECO:0000256" key="1">
    <source>
        <dbReference type="ARBA" id="ARBA00023295"/>
    </source>
</evidence>
<dbReference type="STRING" id="1235794.C811_02114"/>
<organism evidence="4 5">
    <name type="scientific">Adlercreutzia caecimuris B7</name>
    <dbReference type="NCBI Taxonomy" id="1235794"/>
    <lineage>
        <taxon>Bacteria</taxon>
        <taxon>Bacillati</taxon>
        <taxon>Actinomycetota</taxon>
        <taxon>Coriobacteriia</taxon>
        <taxon>Eggerthellales</taxon>
        <taxon>Eggerthellaceae</taxon>
        <taxon>Adlercreutzia</taxon>
    </lineage>
</organism>
<evidence type="ECO:0000259" key="3">
    <source>
        <dbReference type="PROSITE" id="PS50853"/>
    </source>
</evidence>
<dbReference type="InterPro" id="IPR005046">
    <property type="entry name" value="DUF285"/>
</dbReference>
<dbReference type="InterPro" id="IPR032675">
    <property type="entry name" value="LRR_dom_sf"/>
</dbReference>
<feature type="compositionally biased region" description="Low complexity" evidence="2">
    <location>
        <begin position="121"/>
        <end position="139"/>
    </location>
</feature>